<dbReference type="AlphaFoldDB" id="A0A6L9SG57"/>
<dbReference type="GO" id="GO:0043565">
    <property type="term" value="F:sequence-specific DNA binding"/>
    <property type="evidence" value="ECO:0007669"/>
    <property type="project" value="InterPro"/>
</dbReference>
<dbReference type="RefSeq" id="WP_163742224.1">
    <property type="nucleotide sequence ID" value="NZ_JAAGOA010000019.1"/>
</dbReference>
<dbReference type="InterPro" id="IPR009057">
    <property type="entry name" value="Homeodomain-like_sf"/>
</dbReference>
<sequence>MNHKDDEPLPLARFRLSLPGGHDGLREGLRQVLGWEPRDVASAPAGEPCVHRRAIRDAIFGYVQLVTDTDATFMVDRSSVVVLVPMSGIAAVSVDGEHMNITPGWAAVLSDAGQLTMRCRDGFRMLTLRADRGVLEGLTREMTGQPLGQPLRFERRMNIGSGHGQSWYLRWRMLVDEFAREGALMHEQWYAEQSERQVLTLFLQVHAHNYAQAIVRDGPAGVPVQRPRDPELAYPAYLRTALRLIREQPQDDHTTPLLARRVNIGERSLQMSFKEHLGVSPTTFVRNTRLDRVHETLLRSTKNETTVEKAFRRWGFRHQGHFTNHYTARFGEHPRITLARPPGENSDARVT</sequence>
<dbReference type="InterPro" id="IPR050204">
    <property type="entry name" value="AraC_XylS_family_regulators"/>
</dbReference>
<evidence type="ECO:0000256" key="3">
    <source>
        <dbReference type="ARBA" id="ARBA00023163"/>
    </source>
</evidence>
<evidence type="ECO:0000313" key="6">
    <source>
        <dbReference type="Proteomes" id="UP000475214"/>
    </source>
</evidence>
<keyword evidence="1" id="KW-0805">Transcription regulation</keyword>
<dbReference type="PANTHER" id="PTHR46796">
    <property type="entry name" value="HTH-TYPE TRANSCRIPTIONAL ACTIVATOR RHAS-RELATED"/>
    <property type="match status" value="1"/>
</dbReference>
<organism evidence="5 6">
    <name type="scientific">Phytoactinopolyspora halotolerans</name>
    <dbReference type="NCBI Taxonomy" id="1981512"/>
    <lineage>
        <taxon>Bacteria</taxon>
        <taxon>Bacillati</taxon>
        <taxon>Actinomycetota</taxon>
        <taxon>Actinomycetes</taxon>
        <taxon>Jiangellales</taxon>
        <taxon>Jiangellaceae</taxon>
        <taxon>Phytoactinopolyspora</taxon>
    </lineage>
</organism>
<name>A0A6L9SG57_9ACTN</name>
<dbReference type="InterPro" id="IPR018060">
    <property type="entry name" value="HTH_AraC"/>
</dbReference>
<accession>A0A6L9SG57</accession>
<dbReference type="Pfam" id="PF14525">
    <property type="entry name" value="AraC_binding_2"/>
    <property type="match status" value="1"/>
</dbReference>
<dbReference type="Proteomes" id="UP000475214">
    <property type="component" value="Unassembled WGS sequence"/>
</dbReference>
<protein>
    <submittedName>
        <fullName evidence="5">AraC family transcriptional regulator</fullName>
    </submittedName>
</protein>
<keyword evidence="3" id="KW-0804">Transcription</keyword>
<gene>
    <name evidence="5" type="ORF">G1H10_23120</name>
</gene>
<evidence type="ECO:0000256" key="2">
    <source>
        <dbReference type="ARBA" id="ARBA00023125"/>
    </source>
</evidence>
<dbReference type="PANTHER" id="PTHR46796:SF12">
    <property type="entry name" value="HTH-TYPE DNA-BINDING TRANSCRIPTIONAL ACTIVATOR EUTR"/>
    <property type="match status" value="1"/>
</dbReference>
<dbReference type="Pfam" id="PF12833">
    <property type="entry name" value="HTH_18"/>
    <property type="match status" value="1"/>
</dbReference>
<dbReference type="PROSITE" id="PS01124">
    <property type="entry name" value="HTH_ARAC_FAMILY_2"/>
    <property type="match status" value="1"/>
</dbReference>
<proteinExistence type="predicted"/>
<feature type="domain" description="HTH araC/xylS-type" evidence="4">
    <location>
        <begin position="239"/>
        <end position="340"/>
    </location>
</feature>
<dbReference type="GO" id="GO:0003700">
    <property type="term" value="F:DNA-binding transcription factor activity"/>
    <property type="evidence" value="ECO:0007669"/>
    <property type="project" value="InterPro"/>
</dbReference>
<evidence type="ECO:0000313" key="5">
    <source>
        <dbReference type="EMBL" id="NEE03060.1"/>
    </source>
</evidence>
<evidence type="ECO:0000259" key="4">
    <source>
        <dbReference type="PROSITE" id="PS01124"/>
    </source>
</evidence>
<keyword evidence="6" id="KW-1185">Reference proteome</keyword>
<keyword evidence="2" id="KW-0238">DNA-binding</keyword>
<dbReference type="InterPro" id="IPR035418">
    <property type="entry name" value="AraC-bd_2"/>
</dbReference>
<dbReference type="SUPFAM" id="SSF46689">
    <property type="entry name" value="Homeodomain-like"/>
    <property type="match status" value="1"/>
</dbReference>
<evidence type="ECO:0000256" key="1">
    <source>
        <dbReference type="ARBA" id="ARBA00023015"/>
    </source>
</evidence>
<dbReference type="Gene3D" id="1.10.10.60">
    <property type="entry name" value="Homeodomain-like"/>
    <property type="match status" value="1"/>
</dbReference>
<reference evidence="5 6" key="1">
    <citation type="submission" date="2020-02" db="EMBL/GenBank/DDBJ databases">
        <authorList>
            <person name="Li X.-J."/>
            <person name="Han X.-M."/>
        </authorList>
    </citation>
    <scope>NUCLEOTIDE SEQUENCE [LARGE SCALE GENOMIC DNA]</scope>
    <source>
        <strain evidence="5 6">CCTCC AB 2017055</strain>
    </source>
</reference>
<dbReference type="EMBL" id="JAAGOA010000019">
    <property type="protein sequence ID" value="NEE03060.1"/>
    <property type="molecule type" value="Genomic_DNA"/>
</dbReference>
<comment type="caution">
    <text evidence="5">The sequence shown here is derived from an EMBL/GenBank/DDBJ whole genome shotgun (WGS) entry which is preliminary data.</text>
</comment>
<dbReference type="SMART" id="SM00342">
    <property type="entry name" value="HTH_ARAC"/>
    <property type="match status" value="1"/>
</dbReference>